<feature type="domain" description="Transglycosylase SLT" evidence="2">
    <location>
        <begin position="104"/>
        <end position="211"/>
    </location>
</feature>
<evidence type="ECO:0000256" key="1">
    <source>
        <dbReference type="ARBA" id="ARBA00009387"/>
    </source>
</evidence>
<evidence type="ECO:0000313" key="4">
    <source>
        <dbReference type="Proteomes" id="UP000550787"/>
    </source>
</evidence>
<dbReference type="InterPro" id="IPR008258">
    <property type="entry name" value="Transglycosylase_SLT_dom_1"/>
</dbReference>
<organism evidence="3 4">
    <name type="scientific">Gluconacetobacter diazotrophicus</name>
    <name type="common">Acetobacter diazotrophicus</name>
    <dbReference type="NCBI Taxonomy" id="33996"/>
    <lineage>
        <taxon>Bacteria</taxon>
        <taxon>Pseudomonadati</taxon>
        <taxon>Pseudomonadota</taxon>
        <taxon>Alphaproteobacteria</taxon>
        <taxon>Acetobacterales</taxon>
        <taxon>Acetobacteraceae</taxon>
        <taxon>Gluconacetobacter</taxon>
    </lineage>
</organism>
<evidence type="ECO:0000313" key="3">
    <source>
        <dbReference type="EMBL" id="MBB2156616.1"/>
    </source>
</evidence>
<dbReference type="SUPFAM" id="SSF53955">
    <property type="entry name" value="Lysozyme-like"/>
    <property type="match status" value="1"/>
</dbReference>
<accession>A0A7W4I561</accession>
<dbReference type="AlphaFoldDB" id="A0A7W4I561"/>
<dbReference type="InterPro" id="IPR023346">
    <property type="entry name" value="Lysozyme-like_dom_sf"/>
</dbReference>
<gene>
    <name evidence="3" type="ORF">HLH33_09895</name>
</gene>
<comment type="similarity">
    <text evidence="1">Belongs to the virb1 family.</text>
</comment>
<dbReference type="Pfam" id="PF01464">
    <property type="entry name" value="SLT"/>
    <property type="match status" value="1"/>
</dbReference>
<dbReference type="Proteomes" id="UP000550787">
    <property type="component" value="Unassembled WGS sequence"/>
</dbReference>
<evidence type="ECO:0000259" key="2">
    <source>
        <dbReference type="Pfam" id="PF01464"/>
    </source>
</evidence>
<comment type="caution">
    <text evidence="3">The sequence shown here is derived from an EMBL/GenBank/DDBJ whole genome shotgun (WGS) entry which is preliminary data.</text>
</comment>
<proteinExistence type="inferred from homology"/>
<dbReference type="EMBL" id="JABEQG010000016">
    <property type="protein sequence ID" value="MBB2156616.1"/>
    <property type="molecule type" value="Genomic_DNA"/>
</dbReference>
<reference evidence="3 4" key="1">
    <citation type="submission" date="2020-04" db="EMBL/GenBank/DDBJ databases">
        <title>Description of novel Gluconacetobacter.</title>
        <authorList>
            <person name="Sombolestani A."/>
        </authorList>
    </citation>
    <scope>NUCLEOTIDE SEQUENCE [LARGE SCALE GENOMIC DNA]</scope>
    <source>
        <strain evidence="3 4">LMG 7603</strain>
    </source>
</reference>
<sequence>MSPLPPCVSVAAHAYRVAISRIESVAAAAQSEAAGIGIMGIDPGWLPLLQRVGFDPDLVRTDACMNIAAGAWIMAWAHMNEADPAKSTLPAPRSAPLSPSLSACVTAAARTYKIAEVTFRAVLLTEGGRVGQIHVNRNGSYDMGPAQINSTHLPELARMGITRDQVVNDGCLNIQIGAWILAQSLSGTTTDQPAEYWRRVGNYNSATPTLNAAYQARVWQHVPAAAAAVQTAAAR</sequence>
<dbReference type="CDD" id="cd13400">
    <property type="entry name" value="LT_IagB-like"/>
    <property type="match status" value="1"/>
</dbReference>
<name>A0A7W4I561_GLUDI</name>
<protein>
    <submittedName>
        <fullName evidence="3">Transglycosylase SLT domain-containing protein</fullName>
    </submittedName>
</protein>